<dbReference type="InterPro" id="IPR050351">
    <property type="entry name" value="BphY/WalK/GraS-like"/>
</dbReference>
<dbReference type="GO" id="GO:0000155">
    <property type="term" value="F:phosphorelay sensor kinase activity"/>
    <property type="evidence" value="ECO:0007669"/>
    <property type="project" value="TreeGrafter"/>
</dbReference>
<protein>
    <recommendedName>
        <fullName evidence="3">histidine kinase</fullName>
        <ecNumber evidence="3">2.7.13.3</ecNumber>
    </recommendedName>
</protein>
<evidence type="ECO:0000256" key="2">
    <source>
        <dbReference type="ARBA" id="ARBA00004370"/>
    </source>
</evidence>
<dbReference type="PANTHER" id="PTHR45453:SF1">
    <property type="entry name" value="PHOSPHATE REGULON SENSOR PROTEIN PHOR"/>
    <property type="match status" value="1"/>
</dbReference>
<keyword evidence="12" id="KW-1185">Reference proteome</keyword>
<dbReference type="Proteomes" id="UP000829401">
    <property type="component" value="Chromosome"/>
</dbReference>
<sequence length="203" mass="22337">MSISGYAEGIRDEVFQGDKVKKGLDVIIQESNRLGKIVAEMTLLAKLDSEDGIFQWSSVNVKDIVSETIERIYPLLTKRGLSVRTTFTEDADQQLVIHADRDKLLQALINVVGNSVKYAKRQIQIKVSLIRNDIEISITDDGDGIPETLLPHVFHRFVRGKDGETGLGLAISRAIVERCGGVITAQNLDTGGANVMMRFPVSA</sequence>
<keyword evidence="7 11" id="KW-0418">Kinase</keyword>
<keyword evidence="5" id="KW-0808">Transferase</keyword>
<name>A0A9E7CS09_ALIAG</name>
<dbReference type="GO" id="GO:0016036">
    <property type="term" value="P:cellular response to phosphate starvation"/>
    <property type="evidence" value="ECO:0007669"/>
    <property type="project" value="TreeGrafter"/>
</dbReference>
<dbReference type="CDD" id="cd00075">
    <property type="entry name" value="HATPase"/>
    <property type="match status" value="1"/>
</dbReference>
<evidence type="ECO:0000313" key="12">
    <source>
        <dbReference type="Proteomes" id="UP000829401"/>
    </source>
</evidence>
<dbReference type="InterPro" id="IPR004358">
    <property type="entry name" value="Sig_transdc_His_kin-like_C"/>
</dbReference>
<comment type="subcellular location">
    <subcellularLocation>
        <location evidence="2">Membrane</location>
    </subcellularLocation>
</comment>
<evidence type="ECO:0000256" key="8">
    <source>
        <dbReference type="ARBA" id="ARBA00022840"/>
    </source>
</evidence>
<keyword evidence="8" id="KW-0067">ATP-binding</keyword>
<proteinExistence type="predicted"/>
<evidence type="ECO:0000256" key="7">
    <source>
        <dbReference type="ARBA" id="ARBA00022777"/>
    </source>
</evidence>
<evidence type="ECO:0000256" key="5">
    <source>
        <dbReference type="ARBA" id="ARBA00022679"/>
    </source>
</evidence>
<dbReference type="EC" id="2.7.13.3" evidence="3"/>
<keyword evidence="9" id="KW-0902">Two-component regulatory system</keyword>
<dbReference type="AlphaFoldDB" id="A0A9E7CS09"/>
<evidence type="ECO:0000313" key="11">
    <source>
        <dbReference type="EMBL" id="UNO50754.1"/>
    </source>
</evidence>
<dbReference type="EMBL" id="CP080467">
    <property type="protein sequence ID" value="UNO50754.1"/>
    <property type="molecule type" value="Genomic_DNA"/>
</dbReference>
<evidence type="ECO:0000256" key="1">
    <source>
        <dbReference type="ARBA" id="ARBA00000085"/>
    </source>
</evidence>
<dbReference type="InterPro" id="IPR036890">
    <property type="entry name" value="HATPase_C_sf"/>
</dbReference>
<dbReference type="KEGG" id="aaco:K1I37_03935"/>
<evidence type="ECO:0000256" key="9">
    <source>
        <dbReference type="ARBA" id="ARBA00023012"/>
    </source>
</evidence>
<dbReference type="PRINTS" id="PR00344">
    <property type="entry name" value="BCTRLSENSOR"/>
</dbReference>
<dbReference type="GO" id="GO:0004721">
    <property type="term" value="F:phosphoprotein phosphatase activity"/>
    <property type="evidence" value="ECO:0007669"/>
    <property type="project" value="TreeGrafter"/>
</dbReference>
<dbReference type="SMART" id="SM00387">
    <property type="entry name" value="HATPase_c"/>
    <property type="match status" value="1"/>
</dbReference>
<keyword evidence="4" id="KW-0597">Phosphoprotein</keyword>
<comment type="catalytic activity">
    <reaction evidence="1">
        <text>ATP + protein L-histidine = ADP + protein N-phospho-L-histidine.</text>
        <dbReference type="EC" id="2.7.13.3"/>
    </reaction>
</comment>
<dbReference type="InterPro" id="IPR005467">
    <property type="entry name" value="His_kinase_dom"/>
</dbReference>
<reference evidence="12" key="1">
    <citation type="journal article" date="2022" name="G3 (Bethesda)">
        <title>Unveiling the complete genome sequence of Alicyclobacillus acidoterrestris DSM 3922T, a taint-producing strain.</title>
        <authorList>
            <person name="Leonardo I.C."/>
            <person name="Barreto Crespo M.T."/>
            <person name="Gaspar F.B."/>
        </authorList>
    </citation>
    <scope>NUCLEOTIDE SEQUENCE [LARGE SCALE GENOMIC DNA]</scope>
    <source>
        <strain evidence="12">DSM 3922</strain>
    </source>
</reference>
<dbReference type="SUPFAM" id="SSF55874">
    <property type="entry name" value="ATPase domain of HSP90 chaperone/DNA topoisomerase II/histidine kinase"/>
    <property type="match status" value="1"/>
</dbReference>
<feature type="domain" description="Histidine kinase" evidence="10">
    <location>
        <begin position="1"/>
        <end position="203"/>
    </location>
</feature>
<dbReference type="PANTHER" id="PTHR45453">
    <property type="entry name" value="PHOSPHATE REGULON SENSOR PROTEIN PHOR"/>
    <property type="match status" value="1"/>
</dbReference>
<keyword evidence="6" id="KW-0547">Nucleotide-binding</keyword>
<evidence type="ECO:0000256" key="4">
    <source>
        <dbReference type="ARBA" id="ARBA00022553"/>
    </source>
</evidence>
<dbReference type="GO" id="GO:0005886">
    <property type="term" value="C:plasma membrane"/>
    <property type="evidence" value="ECO:0007669"/>
    <property type="project" value="TreeGrafter"/>
</dbReference>
<dbReference type="GO" id="GO:0005524">
    <property type="term" value="F:ATP binding"/>
    <property type="evidence" value="ECO:0007669"/>
    <property type="project" value="UniProtKB-KW"/>
</dbReference>
<dbReference type="InterPro" id="IPR003594">
    <property type="entry name" value="HATPase_dom"/>
</dbReference>
<organism evidence="11 12">
    <name type="scientific">Alicyclobacillus acidoterrestris (strain ATCC 49025 / DSM 3922 / CIP 106132 / NCIMB 13137 / GD3B)</name>
    <dbReference type="NCBI Taxonomy" id="1356854"/>
    <lineage>
        <taxon>Bacteria</taxon>
        <taxon>Bacillati</taxon>
        <taxon>Bacillota</taxon>
        <taxon>Bacilli</taxon>
        <taxon>Bacillales</taxon>
        <taxon>Alicyclobacillaceae</taxon>
        <taxon>Alicyclobacillus</taxon>
    </lineage>
</organism>
<dbReference type="PROSITE" id="PS50109">
    <property type="entry name" value="HIS_KIN"/>
    <property type="match status" value="1"/>
</dbReference>
<dbReference type="Gene3D" id="3.30.565.10">
    <property type="entry name" value="Histidine kinase-like ATPase, C-terminal domain"/>
    <property type="match status" value="1"/>
</dbReference>
<evidence type="ECO:0000256" key="6">
    <source>
        <dbReference type="ARBA" id="ARBA00022741"/>
    </source>
</evidence>
<accession>A0A9E7CS09</accession>
<evidence type="ECO:0000259" key="10">
    <source>
        <dbReference type="PROSITE" id="PS50109"/>
    </source>
</evidence>
<evidence type="ECO:0000256" key="3">
    <source>
        <dbReference type="ARBA" id="ARBA00012438"/>
    </source>
</evidence>
<dbReference type="Pfam" id="PF02518">
    <property type="entry name" value="HATPase_c"/>
    <property type="match status" value="1"/>
</dbReference>
<gene>
    <name evidence="11" type="ORF">K1I37_03935</name>
</gene>